<dbReference type="Proteomes" id="UP000542342">
    <property type="component" value="Unassembled WGS sequence"/>
</dbReference>
<dbReference type="EMBL" id="JACEFB010000001">
    <property type="protein sequence ID" value="MBA2224963.1"/>
    <property type="molecule type" value="Genomic_DNA"/>
</dbReference>
<gene>
    <name evidence="1" type="ORF">H0921_02175</name>
</gene>
<dbReference type="RefSeq" id="WP_194536371.1">
    <property type="nucleotide sequence ID" value="NZ_JACEFB010000001.1"/>
</dbReference>
<organism evidence="1 2">
    <name type="scientific">Thermogemmata fonticola</name>
    <dbReference type="NCBI Taxonomy" id="2755323"/>
    <lineage>
        <taxon>Bacteria</taxon>
        <taxon>Pseudomonadati</taxon>
        <taxon>Planctomycetota</taxon>
        <taxon>Planctomycetia</taxon>
        <taxon>Gemmatales</taxon>
        <taxon>Gemmataceae</taxon>
        <taxon>Thermogemmata</taxon>
    </lineage>
</organism>
<accession>A0A7V9AAF6</accession>
<evidence type="ECO:0000313" key="2">
    <source>
        <dbReference type="Proteomes" id="UP000542342"/>
    </source>
</evidence>
<name>A0A7V9AAF6_9BACT</name>
<keyword evidence="2" id="KW-1185">Reference proteome</keyword>
<comment type="caution">
    <text evidence="1">The sequence shown here is derived from an EMBL/GenBank/DDBJ whole genome shotgun (WGS) entry which is preliminary data.</text>
</comment>
<dbReference type="InterPro" id="IPR023815">
    <property type="entry name" value="CRISPR-assoc_Csx19"/>
</dbReference>
<reference evidence="1 2" key="1">
    <citation type="submission" date="2020-07" db="EMBL/GenBank/DDBJ databases">
        <title>Thermogemmata thermophila gen. nov., sp. nov., a novel moderate thermophilic planctomycete from a Kamchatka hot spring.</title>
        <authorList>
            <person name="Elcheninov A.G."/>
            <person name="Podosokorskaya O.A."/>
            <person name="Kovaleva O.L."/>
            <person name="Novikov A."/>
            <person name="Bonch-Osmolovskaya E.A."/>
            <person name="Toshchakov S.V."/>
            <person name="Kublanov I.V."/>
        </authorList>
    </citation>
    <scope>NUCLEOTIDE SEQUENCE [LARGE SCALE GENOMIC DNA]</scope>
    <source>
        <strain evidence="1 2">2918</strain>
    </source>
</reference>
<sequence>MSTLRAGDLTPTDLLQLLQELAFPSGEKVYCWLEAFDGWALDHWPGFQGNIHWNGAGRDPRDEPLAEVLPRVTEGRLFSPSGELKWRVLPALGERCCRVVFLGSWACPSLEWLPLREELANLRSEKTAYPLWGQMTRHTPGEWIDLRIPHRLRYPVQAQTPAQGRVIVQMQVELWKDRRGEVHFLRFCDLKTRWESQPCPKAKTSGIPTAGCLYRRRN</sequence>
<dbReference type="NCBIfam" id="TIGR03984">
    <property type="entry name" value="CRISPR-associated protein Csx19"/>
    <property type="match status" value="1"/>
</dbReference>
<protein>
    <submittedName>
        <fullName evidence="1">Uncharacterized protein</fullName>
    </submittedName>
</protein>
<proteinExistence type="predicted"/>
<evidence type="ECO:0000313" key="1">
    <source>
        <dbReference type="EMBL" id="MBA2224963.1"/>
    </source>
</evidence>
<dbReference type="AlphaFoldDB" id="A0A7V9AAF6"/>